<dbReference type="OrthoDB" id="3688572at2759"/>
<dbReference type="Proteomes" id="UP001140562">
    <property type="component" value="Unassembled WGS sequence"/>
</dbReference>
<evidence type="ECO:0000313" key="3">
    <source>
        <dbReference type="Proteomes" id="UP001140562"/>
    </source>
</evidence>
<evidence type="ECO:0000256" key="1">
    <source>
        <dbReference type="SAM" id="SignalP"/>
    </source>
</evidence>
<feature type="signal peptide" evidence="1">
    <location>
        <begin position="1"/>
        <end position="27"/>
    </location>
</feature>
<keyword evidence="3" id="KW-1185">Reference proteome</keyword>
<dbReference type="AlphaFoldDB" id="A0A9W8X4A0"/>
<dbReference type="EMBL" id="JAPEUV010000022">
    <property type="protein sequence ID" value="KAJ4339485.1"/>
    <property type="molecule type" value="Genomic_DNA"/>
</dbReference>
<name>A0A9W8X4A0_9PLEO</name>
<sequence>MIRGLRRLLAAATSLFFLLFTVAAASGNPNVPIALSDVSTPHPNSTVYGAVIPNTTHNEHGRPYGSNTTVSLSELVQVADSRWPEGKKMKAIKWTGRATLEVNMFSDTINTCGNLTGSKIYNAVWQTLNNQCPERIGNNDFPSCWGDSTPLPIRHKTKDTDGSYRYSYCQLRVISSKFGTPEARKPMFGALAASYEAMTSNDMNCFTVKDNESNNRYCNVAVQASVFAEDMNGDWKCCETREYVDSKLDTGDVERFKKLYPKPRSMLRNVECHRGCTNDQRMTTMDVDKRLVHVIDYEFF</sequence>
<feature type="chain" id="PRO_5040925799" evidence="1">
    <location>
        <begin position="28"/>
        <end position="300"/>
    </location>
</feature>
<gene>
    <name evidence="2" type="ORF">N0V87_003183</name>
</gene>
<comment type="caution">
    <text evidence="2">The sequence shown here is derived from an EMBL/GenBank/DDBJ whole genome shotgun (WGS) entry which is preliminary data.</text>
</comment>
<keyword evidence="1" id="KW-0732">Signal</keyword>
<accession>A0A9W8X4A0</accession>
<evidence type="ECO:0000313" key="2">
    <source>
        <dbReference type="EMBL" id="KAJ4339485.1"/>
    </source>
</evidence>
<reference evidence="2" key="1">
    <citation type="submission" date="2022-10" db="EMBL/GenBank/DDBJ databases">
        <title>Tapping the CABI collections for fungal endophytes: first genome assemblies for Collariella, Neodidymelliopsis, Ascochyta clinopodiicola, Didymella pomorum, Didymosphaeria variabile, Neocosmospora piperis and Neocucurbitaria cava.</title>
        <authorList>
            <person name="Hill R."/>
        </authorList>
    </citation>
    <scope>NUCLEOTIDE SEQUENCE</scope>
    <source>
        <strain evidence="2">IMI 360193</strain>
    </source>
</reference>
<proteinExistence type="predicted"/>
<organism evidence="2 3">
    <name type="scientific">Didymella glomerata</name>
    <dbReference type="NCBI Taxonomy" id="749621"/>
    <lineage>
        <taxon>Eukaryota</taxon>
        <taxon>Fungi</taxon>
        <taxon>Dikarya</taxon>
        <taxon>Ascomycota</taxon>
        <taxon>Pezizomycotina</taxon>
        <taxon>Dothideomycetes</taxon>
        <taxon>Pleosporomycetidae</taxon>
        <taxon>Pleosporales</taxon>
        <taxon>Pleosporineae</taxon>
        <taxon>Didymellaceae</taxon>
        <taxon>Didymella</taxon>
    </lineage>
</organism>
<protein>
    <submittedName>
        <fullName evidence="2">Uncharacterized protein</fullName>
    </submittedName>
</protein>